<protein>
    <submittedName>
        <fullName evidence="4">TetR/AcrR family transcriptional regulator</fullName>
    </submittedName>
</protein>
<dbReference type="Gene3D" id="1.10.10.60">
    <property type="entry name" value="Homeodomain-like"/>
    <property type="match status" value="1"/>
</dbReference>
<proteinExistence type="predicted"/>
<evidence type="ECO:0000313" key="4">
    <source>
        <dbReference type="EMBL" id="TXB53263.1"/>
    </source>
</evidence>
<dbReference type="Gene3D" id="1.10.357.10">
    <property type="entry name" value="Tetracycline Repressor, domain 2"/>
    <property type="match status" value="1"/>
</dbReference>
<evidence type="ECO:0000259" key="3">
    <source>
        <dbReference type="PROSITE" id="PS50977"/>
    </source>
</evidence>
<dbReference type="RefSeq" id="WP_147169786.1">
    <property type="nucleotide sequence ID" value="NZ_VOOR01000203.1"/>
</dbReference>
<dbReference type="GO" id="GO:0003677">
    <property type="term" value="F:DNA binding"/>
    <property type="evidence" value="ECO:0007669"/>
    <property type="project" value="UniProtKB-UniRule"/>
</dbReference>
<dbReference type="AlphaFoldDB" id="A0A5C6RG70"/>
<feature type="DNA-binding region" description="H-T-H motif" evidence="2">
    <location>
        <begin position="28"/>
        <end position="47"/>
    </location>
</feature>
<evidence type="ECO:0000313" key="5">
    <source>
        <dbReference type="Proteomes" id="UP000321580"/>
    </source>
</evidence>
<dbReference type="SUPFAM" id="SSF46689">
    <property type="entry name" value="Homeodomain-like"/>
    <property type="match status" value="1"/>
</dbReference>
<keyword evidence="5" id="KW-1185">Reference proteome</keyword>
<dbReference type="InterPro" id="IPR050624">
    <property type="entry name" value="HTH-type_Tx_Regulator"/>
</dbReference>
<reference evidence="4 5" key="1">
    <citation type="submission" date="2019-08" db="EMBL/GenBank/DDBJ databases">
        <title>Genome of Phaeodactylibacter luteus.</title>
        <authorList>
            <person name="Bowman J.P."/>
        </authorList>
    </citation>
    <scope>NUCLEOTIDE SEQUENCE [LARGE SCALE GENOMIC DNA]</scope>
    <source>
        <strain evidence="4 5">KCTC 42180</strain>
    </source>
</reference>
<dbReference type="PROSITE" id="PS50977">
    <property type="entry name" value="HTH_TETR_2"/>
    <property type="match status" value="1"/>
</dbReference>
<dbReference type="Pfam" id="PF00440">
    <property type="entry name" value="TetR_N"/>
    <property type="match status" value="1"/>
</dbReference>
<dbReference type="EMBL" id="VOOR01000203">
    <property type="protein sequence ID" value="TXB53263.1"/>
    <property type="molecule type" value="Genomic_DNA"/>
</dbReference>
<feature type="non-terminal residue" evidence="4">
    <location>
        <position position="113"/>
    </location>
</feature>
<dbReference type="PANTHER" id="PTHR43479:SF11">
    <property type="entry name" value="ACREF_ENVCD OPERON REPRESSOR-RELATED"/>
    <property type="match status" value="1"/>
</dbReference>
<dbReference type="PRINTS" id="PR00455">
    <property type="entry name" value="HTHTETR"/>
</dbReference>
<dbReference type="InterPro" id="IPR001647">
    <property type="entry name" value="HTH_TetR"/>
</dbReference>
<organism evidence="4 5">
    <name type="scientific">Phaeodactylibacter luteus</name>
    <dbReference type="NCBI Taxonomy" id="1564516"/>
    <lineage>
        <taxon>Bacteria</taxon>
        <taxon>Pseudomonadati</taxon>
        <taxon>Bacteroidota</taxon>
        <taxon>Saprospiria</taxon>
        <taxon>Saprospirales</taxon>
        <taxon>Haliscomenobacteraceae</taxon>
        <taxon>Phaeodactylibacter</taxon>
    </lineage>
</organism>
<comment type="caution">
    <text evidence="4">The sequence shown here is derived from an EMBL/GenBank/DDBJ whole genome shotgun (WGS) entry which is preliminary data.</text>
</comment>
<evidence type="ECO:0000256" key="1">
    <source>
        <dbReference type="ARBA" id="ARBA00023125"/>
    </source>
</evidence>
<keyword evidence="1 2" id="KW-0238">DNA-binding</keyword>
<dbReference type="InterPro" id="IPR009057">
    <property type="entry name" value="Homeodomain-like_sf"/>
</dbReference>
<accession>A0A5C6RG70</accession>
<dbReference type="OrthoDB" id="9789566at2"/>
<gene>
    <name evidence="4" type="ORF">FRY97_22070</name>
</gene>
<evidence type="ECO:0000256" key="2">
    <source>
        <dbReference type="PROSITE-ProRule" id="PRU00335"/>
    </source>
</evidence>
<feature type="domain" description="HTH tetR-type" evidence="3">
    <location>
        <begin position="5"/>
        <end position="65"/>
    </location>
</feature>
<sequence length="113" mass="13229">MVDEEKVKSEIIETARGLIQQFGIQKVTMQDIAKAAGKGKSTLYYYFKKKEEILDAVLDEEMNEFYLKFKKAVEKETDFHAKLKTYIVTKIKTVESKVKAYAFLIENDNHYFD</sequence>
<dbReference type="Proteomes" id="UP000321580">
    <property type="component" value="Unassembled WGS sequence"/>
</dbReference>
<dbReference type="PANTHER" id="PTHR43479">
    <property type="entry name" value="ACREF/ENVCD OPERON REPRESSOR-RELATED"/>
    <property type="match status" value="1"/>
</dbReference>
<name>A0A5C6RG70_9BACT</name>